<dbReference type="OrthoDB" id="5680814at2"/>
<dbReference type="InterPro" id="IPR024973">
    <property type="entry name" value="ESPR"/>
</dbReference>
<feature type="coiled-coil region" evidence="11">
    <location>
        <begin position="716"/>
        <end position="743"/>
    </location>
</feature>
<dbReference type="InterPro" id="IPR037174">
    <property type="entry name" value="Trimeric_adhesin"/>
</dbReference>
<keyword evidence="10" id="KW-0998">Cell outer membrane</keyword>
<feature type="coiled-coil region" evidence="11">
    <location>
        <begin position="1193"/>
        <end position="1237"/>
    </location>
</feature>
<feature type="region of interest" description="Disordered" evidence="12">
    <location>
        <begin position="109"/>
        <end position="166"/>
    </location>
</feature>
<organism evidence="17 18">
    <name type="scientific">Bisgaardia hudsonensis</name>
    <dbReference type="NCBI Taxonomy" id="109472"/>
    <lineage>
        <taxon>Bacteria</taxon>
        <taxon>Pseudomonadati</taxon>
        <taxon>Pseudomonadota</taxon>
        <taxon>Gammaproteobacteria</taxon>
        <taxon>Pasteurellales</taxon>
        <taxon>Pasteurellaceae</taxon>
        <taxon>Bisgaardia</taxon>
    </lineage>
</organism>
<sequence length="1563" mass="161150">MNHIYKVVFNKSKGVFTVVSENAKSRCKSTKRSVLTKGEVDSTSSQLKYKLGLVALSVMLGLSPIAANASIAISKTKNTNTSTGAVDNNNNDEYKAKFAGDQFDGDASLNYHNPGNPYYDKDVAEPEKKNLHSPDGNKKAGQTIAIGRDANPVRGKGKANNGGTTEYDVGSGIAIGDFSKATGGLSIGLGHFSQATETGAIAVGTSSLASGFNSLALMRQSAATDDYAIALGTTSYAQGKGSLAVGFSSQAVGTQSIAIGSATAVKKDSEGADAKVAGFDKITNTVATGDYAIALGAQSKGEGKSSVALGKESIAKEESSLALGTSSKAEGKSSIAVGLSSIAKQESAVALGKESKAEGKSSIAVGLSSEAKKESSVALGSKSKAEGKSSVAVGLSSQAKEESSVALGESSKAEGKSSIALGLSSQAKKESSIAIGNKAIVDNKNSVALGAGSKDKAVDLKTATATVGEFTYSGFAAVQTTQDNGVVSLGDKGKERQLVNVAAGAIKADSTDAINGSQLYFVAKTITDNIPFEYKNKDGSKVRKEGDKYYTVKTDGTLDKNNPVDEKNVVINAKGETPQTVSNIASNLPVADDKGLVTLDGKKVAVAKPDESKLAKIKNNAATVEDVLNTGFNLQSNGEAKDFVKAYDTVNFVDGVGTKVSVESDGVKSTVKYSIDNGKLSTNTNGVAEVDIQDEIAKAKDAVTKAQAAAEADKTNVGLQTKLKEAKALQAKLQEKAESKNVATKALTSAETALNAAKDKLKANPENAALKNDVLAKQKALETAEAKLQEVAKDINAIQNDKVATVSNVIDAINESSFNVTSGKEGTGEVSGTKVDKVKAGNTVTFKAGDNLKLVQDGKNFTYSLKDEVALTDKDGNKTVINGNGLTVTPKDATKKPVSLTKDGLDNGGNQIVNVAAGTKDTDAVNLSQLKDLDAKFTDNSPFEYLDGDKNKVVKLGDKFYPAGTTLDAKGNPVKDGKPVKPAENVVINAKGTTPQTISNIASNLPVTNDKGKVLDKNGKPTNVSVEKPNDAKLAKIKNNAATVEDVLNTGFNLQGNGEAKDFVKAYDTVDFVDGVGTKVAVESDGVKSTVKYSIDKGTITAVDGKLVGTSEADKAKAKDALDAAKAAVDAAPNDEAKKAELAKAQAKVDAINNKVATVENVVETVNTIVDRGSISTRDDGIAVADVKPTAAIEAKEEELLNAINELMTLEAAGEDTSTVESKVAQIKEDLQELKDNSSVNQLATVKNVADAINNSSFNVVAGAEGTGVVENNTSEKVKAGDTVALKAGDNLKLVQDGKNFTYSLKDVVTLTNKDGTAGVALNGKDGTIGLNGKDGSDATIGVQAGKAGLDGAEGTTKTRIVYETKDGTKEEVATLNDGLIFGADSGTEYKAKLGSKVNVQGDGTNISTKVEGNNISVKLSNNIKVDGATIAKNFVVQNGATINLGNNVVNNVADGEVSATSKQAINGSQLYNVQSKINGRINKVDKDLRAGVAGAMATAGLPQVYTPGKSMVAVAGGTYQGQNAVALGVSRISDNGKVIIKLSGNADSRGKFGATIGAGYQW</sequence>
<dbReference type="InterPro" id="IPR045584">
    <property type="entry name" value="Pilin-like"/>
</dbReference>
<feature type="domain" description="Trimeric autotransporter adhesin YadA-like head" evidence="14">
    <location>
        <begin position="343"/>
        <end position="367"/>
    </location>
</feature>
<evidence type="ECO:0000259" key="13">
    <source>
        <dbReference type="Pfam" id="PF03895"/>
    </source>
</evidence>
<evidence type="ECO:0000259" key="15">
    <source>
        <dbReference type="Pfam" id="PF05662"/>
    </source>
</evidence>
<dbReference type="InterPro" id="IPR008640">
    <property type="entry name" value="Adhesin_Head_dom"/>
</dbReference>
<name>A0A4R2N0Z8_9PAST</name>
<feature type="domain" description="Trimeric autotransporter adhesin YadA-like head" evidence="14">
    <location>
        <begin position="371"/>
        <end position="395"/>
    </location>
</feature>
<evidence type="ECO:0000256" key="12">
    <source>
        <dbReference type="SAM" id="MobiDB-lite"/>
    </source>
</evidence>
<keyword evidence="8" id="KW-0653">Protein transport</keyword>
<feature type="domain" description="Trimeric autotransporter adhesin YadA-like head" evidence="14">
    <location>
        <begin position="181"/>
        <end position="207"/>
    </location>
</feature>
<evidence type="ECO:0000259" key="16">
    <source>
        <dbReference type="Pfam" id="PF13018"/>
    </source>
</evidence>
<evidence type="ECO:0000256" key="6">
    <source>
        <dbReference type="ARBA" id="ARBA00022692"/>
    </source>
</evidence>
<dbReference type="Gene3D" id="6.10.250.2120">
    <property type="match status" value="1"/>
</dbReference>
<dbReference type="Pfam" id="PF13018">
    <property type="entry name" value="ESPR"/>
    <property type="match status" value="1"/>
</dbReference>
<dbReference type="Pfam" id="PF03895">
    <property type="entry name" value="YadA_anchor"/>
    <property type="match status" value="1"/>
</dbReference>
<evidence type="ECO:0000256" key="4">
    <source>
        <dbReference type="ARBA" id="ARBA00022448"/>
    </source>
</evidence>
<dbReference type="Gene3D" id="2.150.10.10">
    <property type="entry name" value="Serralysin-like metalloprotease, C-terminal"/>
    <property type="match status" value="3"/>
</dbReference>
<evidence type="ECO:0000256" key="2">
    <source>
        <dbReference type="ARBA" id="ARBA00004442"/>
    </source>
</evidence>
<keyword evidence="5" id="KW-1134">Transmembrane beta strand</keyword>
<dbReference type="GO" id="GO:0009279">
    <property type="term" value="C:cell outer membrane"/>
    <property type="evidence" value="ECO:0007669"/>
    <property type="project" value="UniProtKB-SubCell"/>
</dbReference>
<feature type="domain" description="ESPR" evidence="16">
    <location>
        <begin position="1"/>
        <end position="35"/>
    </location>
</feature>
<gene>
    <name evidence="17" type="ORF">EV697_10255</name>
</gene>
<keyword evidence="11" id="KW-0175">Coiled coil</keyword>
<keyword evidence="7" id="KW-0732">Signal</keyword>
<feature type="domain" description="Trimeric autotransporter adhesin YadA-like C-terminal membrane anchor" evidence="13">
    <location>
        <begin position="1503"/>
        <end position="1563"/>
    </location>
</feature>
<accession>A0A4R2N0Z8</accession>
<feature type="domain" description="Trimeric autotransporter adhesin YadA-like head" evidence="14">
    <location>
        <begin position="237"/>
        <end position="261"/>
    </location>
</feature>
<evidence type="ECO:0000256" key="5">
    <source>
        <dbReference type="ARBA" id="ARBA00022452"/>
    </source>
</evidence>
<evidence type="ECO:0000256" key="9">
    <source>
        <dbReference type="ARBA" id="ARBA00023136"/>
    </source>
</evidence>
<feature type="coiled-coil region" evidence="11">
    <location>
        <begin position="1135"/>
        <end position="1162"/>
    </location>
</feature>
<dbReference type="Gene3D" id="3.90.1780.10">
    <property type="entry name" value="Trimeric adhesin"/>
    <property type="match status" value="4"/>
</dbReference>
<dbReference type="InterPro" id="IPR008635">
    <property type="entry name" value="Coiled_stalk_dom"/>
</dbReference>
<dbReference type="SUPFAM" id="SSF101999">
    <property type="entry name" value="Trimeric adhesin"/>
    <property type="match status" value="2"/>
</dbReference>
<feature type="domain" description="Trimeric autotransporter adhesin YadA-like head" evidence="14">
    <location>
        <begin position="287"/>
        <end position="313"/>
    </location>
</feature>
<evidence type="ECO:0000256" key="10">
    <source>
        <dbReference type="ARBA" id="ARBA00023237"/>
    </source>
</evidence>
<protein>
    <submittedName>
        <fullName evidence="17">Trimeric autotransporter adhesin</fullName>
    </submittedName>
</protein>
<feature type="domain" description="Trimeric autotransporter adhesin YadA-like head" evidence="14">
    <location>
        <begin position="317"/>
        <end position="339"/>
    </location>
</feature>
<dbReference type="SUPFAM" id="SSF54523">
    <property type="entry name" value="Pili subunits"/>
    <property type="match status" value="1"/>
</dbReference>
<evidence type="ECO:0000256" key="8">
    <source>
        <dbReference type="ARBA" id="ARBA00022927"/>
    </source>
</evidence>
<feature type="domain" description="Trimeric autotransporter adhesin YadA-like head" evidence="14">
    <location>
        <begin position="209"/>
        <end position="233"/>
    </location>
</feature>
<evidence type="ECO:0000256" key="7">
    <source>
        <dbReference type="ARBA" id="ARBA00022729"/>
    </source>
</evidence>
<dbReference type="GO" id="GO:0009986">
    <property type="term" value="C:cell surface"/>
    <property type="evidence" value="ECO:0007669"/>
    <property type="project" value="UniProtKB-SubCell"/>
</dbReference>
<keyword evidence="4" id="KW-0813">Transport</keyword>
<dbReference type="Pfam" id="PF05658">
    <property type="entry name" value="YadA_head"/>
    <property type="match status" value="9"/>
</dbReference>
<feature type="compositionally biased region" description="Basic and acidic residues" evidence="12">
    <location>
        <begin position="119"/>
        <end position="138"/>
    </location>
</feature>
<keyword evidence="9" id="KW-0472">Membrane</keyword>
<dbReference type="InterPro" id="IPR011049">
    <property type="entry name" value="Serralysin-like_metalloprot_C"/>
</dbReference>
<dbReference type="SUPFAM" id="SSF101967">
    <property type="entry name" value="Adhesin YadA, collagen-binding domain"/>
    <property type="match status" value="3"/>
</dbReference>
<evidence type="ECO:0000313" key="17">
    <source>
        <dbReference type="EMBL" id="TCP13184.1"/>
    </source>
</evidence>
<dbReference type="Pfam" id="PF05662">
    <property type="entry name" value="YadA_stalk"/>
    <property type="match status" value="3"/>
</dbReference>
<dbReference type="RefSeq" id="WP_132022449.1">
    <property type="nucleotide sequence ID" value="NZ_CP016605.1"/>
</dbReference>
<feature type="domain" description="Trimeric autotransporter adhesin YadA-like head" evidence="14">
    <location>
        <begin position="400"/>
        <end position="424"/>
    </location>
</feature>
<proteinExistence type="inferred from homology"/>
<dbReference type="GO" id="GO:0015031">
    <property type="term" value="P:protein transport"/>
    <property type="evidence" value="ECO:0007669"/>
    <property type="project" value="UniProtKB-KW"/>
</dbReference>
<reference evidence="17 18" key="1">
    <citation type="submission" date="2019-03" db="EMBL/GenBank/DDBJ databases">
        <title>Genomic Encyclopedia of Type Strains, Phase IV (KMG-IV): sequencing the most valuable type-strain genomes for metagenomic binning, comparative biology and taxonomic classification.</title>
        <authorList>
            <person name="Goeker M."/>
        </authorList>
    </citation>
    <scope>NUCLEOTIDE SEQUENCE [LARGE SCALE GENOMIC DNA]</scope>
    <source>
        <strain evidence="17 18">DSM 28231</strain>
    </source>
</reference>
<comment type="caution">
    <text evidence="17">The sequence shown here is derived from an EMBL/GenBank/DDBJ whole genome shotgun (WGS) entry which is preliminary data.</text>
</comment>
<dbReference type="Gene3D" id="2.20.70.140">
    <property type="match status" value="1"/>
</dbReference>
<dbReference type="Proteomes" id="UP000294841">
    <property type="component" value="Unassembled WGS sequence"/>
</dbReference>
<comment type="subcellular location">
    <subcellularLocation>
        <location evidence="2">Cell outer membrane</location>
    </subcellularLocation>
    <subcellularLocation>
        <location evidence="1">Cell surface</location>
    </subcellularLocation>
</comment>
<dbReference type="Gene3D" id="1.20.5.170">
    <property type="match status" value="2"/>
</dbReference>
<comment type="similarity">
    <text evidence="3">Belongs to the autotransporter-2 (AT-2) (TC 1.B.40) family.</text>
</comment>
<feature type="domain" description="Trimeric autotransporter adhesin YadA-like stalk" evidence="15">
    <location>
        <begin position="497"/>
        <end position="539"/>
    </location>
</feature>
<dbReference type="EMBL" id="SLXI01000002">
    <property type="protein sequence ID" value="TCP13184.1"/>
    <property type="molecule type" value="Genomic_DNA"/>
</dbReference>
<dbReference type="InterPro" id="IPR005594">
    <property type="entry name" value="YadA_C"/>
</dbReference>
<keyword evidence="6" id="KW-0812">Transmembrane</keyword>
<evidence type="ECO:0000256" key="11">
    <source>
        <dbReference type="SAM" id="Coils"/>
    </source>
</evidence>
<evidence type="ECO:0000313" key="18">
    <source>
        <dbReference type="Proteomes" id="UP000294841"/>
    </source>
</evidence>
<dbReference type="Gene3D" id="3.30.1300.30">
    <property type="entry name" value="GSPII I/J protein-like"/>
    <property type="match status" value="1"/>
</dbReference>
<evidence type="ECO:0000256" key="1">
    <source>
        <dbReference type="ARBA" id="ARBA00004241"/>
    </source>
</evidence>
<feature type="domain" description="Trimeric autotransporter adhesin YadA-like stalk" evidence="15">
    <location>
        <begin position="1451"/>
        <end position="1489"/>
    </location>
</feature>
<feature type="domain" description="Trimeric autotransporter adhesin YadA-like stalk" evidence="15">
    <location>
        <begin position="911"/>
        <end position="937"/>
    </location>
</feature>
<dbReference type="CDD" id="cd12820">
    <property type="entry name" value="LbR_YadA-like"/>
    <property type="match status" value="2"/>
</dbReference>
<feature type="domain" description="Trimeric autotransporter adhesin YadA-like head" evidence="14">
    <location>
        <begin position="427"/>
        <end position="453"/>
    </location>
</feature>
<evidence type="ECO:0000256" key="3">
    <source>
        <dbReference type="ARBA" id="ARBA00005848"/>
    </source>
</evidence>
<feature type="coiled-coil region" evidence="11">
    <location>
        <begin position="767"/>
        <end position="801"/>
    </location>
</feature>
<evidence type="ECO:0000259" key="14">
    <source>
        <dbReference type="Pfam" id="PF05658"/>
    </source>
</evidence>
<keyword evidence="18" id="KW-1185">Reference proteome</keyword>